<dbReference type="OrthoDB" id="5479450at2"/>
<dbReference type="PROSITE" id="PS51257">
    <property type="entry name" value="PROKAR_LIPOPROTEIN"/>
    <property type="match status" value="1"/>
</dbReference>
<organism evidence="2 3">
    <name type="scientific">Lujinxingia vulgaris</name>
    <dbReference type="NCBI Taxonomy" id="2600176"/>
    <lineage>
        <taxon>Bacteria</taxon>
        <taxon>Deltaproteobacteria</taxon>
        <taxon>Bradymonadales</taxon>
        <taxon>Lujinxingiaceae</taxon>
        <taxon>Lujinxingia</taxon>
    </lineage>
</organism>
<dbReference type="AlphaFoldDB" id="A0A5C6XDT2"/>
<protein>
    <recommendedName>
        <fullName evidence="4">Lipoprotein</fullName>
    </recommendedName>
</protein>
<reference evidence="2 3" key="1">
    <citation type="submission" date="2019-08" db="EMBL/GenBank/DDBJ databases">
        <title>Bradymonadales sp. TMQ2.</title>
        <authorList>
            <person name="Liang Q."/>
        </authorList>
    </citation>
    <scope>NUCLEOTIDE SEQUENCE [LARGE SCALE GENOMIC DNA]</scope>
    <source>
        <strain evidence="2 3">TMQ2</strain>
    </source>
</reference>
<evidence type="ECO:0008006" key="4">
    <source>
        <dbReference type="Google" id="ProtNLM"/>
    </source>
</evidence>
<feature type="chain" id="PRO_5022822216" description="Lipoprotein" evidence="1">
    <location>
        <begin position="28"/>
        <end position="584"/>
    </location>
</feature>
<evidence type="ECO:0000313" key="2">
    <source>
        <dbReference type="EMBL" id="TXD41254.1"/>
    </source>
</evidence>
<evidence type="ECO:0000313" key="3">
    <source>
        <dbReference type="Proteomes" id="UP000321046"/>
    </source>
</evidence>
<evidence type="ECO:0000256" key="1">
    <source>
        <dbReference type="SAM" id="SignalP"/>
    </source>
</evidence>
<feature type="signal peptide" evidence="1">
    <location>
        <begin position="1"/>
        <end position="27"/>
    </location>
</feature>
<dbReference type="EMBL" id="VOSL01000020">
    <property type="protein sequence ID" value="TXD41254.1"/>
    <property type="molecule type" value="Genomic_DNA"/>
</dbReference>
<sequence>MFSTLRPTSVGRTATLVCLATLLGACASTTNQRASGQTAALDLPDANKVRELASAPAPDVDISEIAGPIAVERWELVAPLPTTIGHAPLTSSKSWEQGFAELVNDTDNTVRSEASACVARQYGHYYAANDRWPDQELKTFIAARCGWIGGNFASTALRVTDNRSLDQIAAQFTDHIASFLESSRKAIDGPMDAAFNVERIGDATIATLVAGERTVTLKPRPITFDERGTIEGRVENPRYNLVQAYIGDGPLGARACERDPAARFPNFRFHCGGDSQTEPQGRAYVEFSLDVRDQLFSELGGTTLLVSDPDELRYVSATASVPATSEGSSPTERLAAQINAFRERAKLTPVAFSQPQSKTLNDLLPHMLAAQSDDDESLFSLLTLAAIAGWDIDSPILSGDFTMRVTAHNDPVRTMATLLTSPSARHMLFDADLSHIAMASSQQEGATSLLLTGYKRVPGLTGEQLVARALNTLNSAREAAGNRPVVDSGNYQQAATLLSGAVAQGKGTPAEATDRIVNAMARNLETEVRYWTLPTDNLDDFTIPEELITARALRATVFAAPYQHPDDPWSIYRVVIMYAKGDIR</sequence>
<comment type="caution">
    <text evidence="2">The sequence shown here is derived from an EMBL/GenBank/DDBJ whole genome shotgun (WGS) entry which is preliminary data.</text>
</comment>
<accession>A0A5C6XDT2</accession>
<gene>
    <name evidence="2" type="ORF">FRC96_04500</name>
</gene>
<proteinExistence type="predicted"/>
<name>A0A5C6XDT2_9DELT</name>
<dbReference type="Proteomes" id="UP000321046">
    <property type="component" value="Unassembled WGS sequence"/>
</dbReference>
<keyword evidence="1" id="KW-0732">Signal</keyword>
<dbReference type="RefSeq" id="WP_146973204.1">
    <property type="nucleotide sequence ID" value="NZ_VOSL01000020.1"/>
</dbReference>